<comment type="caution">
    <text evidence="1">The sequence shown here is derived from an EMBL/GenBank/DDBJ whole genome shotgun (WGS) entry which is preliminary data.</text>
</comment>
<reference evidence="1" key="1">
    <citation type="journal article" date="2021" name="PeerJ">
        <title>Extensive microbial diversity within the chicken gut microbiome revealed by metagenomics and culture.</title>
        <authorList>
            <person name="Gilroy R."/>
            <person name="Ravi A."/>
            <person name="Getino M."/>
            <person name="Pursley I."/>
            <person name="Horton D.L."/>
            <person name="Alikhan N.F."/>
            <person name="Baker D."/>
            <person name="Gharbi K."/>
            <person name="Hall N."/>
            <person name="Watson M."/>
            <person name="Adriaenssens E.M."/>
            <person name="Foster-Nyarko E."/>
            <person name="Jarju S."/>
            <person name="Secka A."/>
            <person name="Antonio M."/>
            <person name="Oren A."/>
            <person name="Chaudhuri R.R."/>
            <person name="La Ragione R."/>
            <person name="Hildebrand F."/>
            <person name="Pallen M.J."/>
        </authorList>
    </citation>
    <scope>NUCLEOTIDE SEQUENCE</scope>
    <source>
        <strain evidence="1">ChiGjej3B3-7470</strain>
    </source>
</reference>
<dbReference type="AlphaFoldDB" id="A0A921EQ95"/>
<accession>A0A921EQ95</accession>
<dbReference type="Proteomes" id="UP000712713">
    <property type="component" value="Unassembled WGS sequence"/>
</dbReference>
<proteinExistence type="predicted"/>
<name>A0A921EQ95_9ACTN</name>
<sequence>MNRQLVFIPISRDELPALAGDPVLRDRVAYTVTPELLGELGYEEKESEDAEYAALVLASVAGLSAHGERLVLVADIDDSLVQPGDDPANGQVIVTQCPPSAITSWFTDEPGVDVADAAAISKGLTIDEAWDLPQVQDLLRHHDLLWNDVVEYRREA</sequence>
<protein>
    <submittedName>
        <fullName evidence="1">Uncharacterized protein</fullName>
    </submittedName>
</protein>
<organism evidence="1 2">
    <name type="scientific">Tessaracoccus flavescens</name>
    <dbReference type="NCBI Taxonomy" id="399497"/>
    <lineage>
        <taxon>Bacteria</taxon>
        <taxon>Bacillati</taxon>
        <taxon>Actinomycetota</taxon>
        <taxon>Actinomycetes</taxon>
        <taxon>Propionibacteriales</taxon>
        <taxon>Propionibacteriaceae</taxon>
        <taxon>Tessaracoccus</taxon>
    </lineage>
</organism>
<dbReference type="InterPro" id="IPR054206">
    <property type="entry name" value="DUF6912"/>
</dbReference>
<evidence type="ECO:0000313" key="1">
    <source>
        <dbReference type="EMBL" id="HJE52227.1"/>
    </source>
</evidence>
<dbReference type="EMBL" id="DYZF01000247">
    <property type="protein sequence ID" value="HJE52227.1"/>
    <property type="molecule type" value="Genomic_DNA"/>
</dbReference>
<gene>
    <name evidence="1" type="ORF">K8V15_09705</name>
</gene>
<evidence type="ECO:0000313" key="2">
    <source>
        <dbReference type="Proteomes" id="UP000712713"/>
    </source>
</evidence>
<dbReference type="Pfam" id="PF21853">
    <property type="entry name" value="DUF6912"/>
    <property type="match status" value="1"/>
</dbReference>
<reference evidence="1" key="2">
    <citation type="submission" date="2021-09" db="EMBL/GenBank/DDBJ databases">
        <authorList>
            <person name="Gilroy R."/>
        </authorList>
    </citation>
    <scope>NUCLEOTIDE SEQUENCE</scope>
    <source>
        <strain evidence="1">ChiGjej3B3-7470</strain>
    </source>
</reference>